<proteinExistence type="predicted"/>
<evidence type="ECO:0000313" key="2">
    <source>
        <dbReference type="EMBL" id="GMA86921.1"/>
    </source>
</evidence>
<accession>A0ABQ6JFD8</accession>
<sequence>MFTTIVRRRTTQPVRRFHTLPGGSAVPAAAPAPVLLLPGQGGYRPGVLSPEEARQTAGTLRRVAAASAAVGGADVVDLLTDPGAPSLADLVATAPERLHLAIFSTEIVAAEALRRALRAARAARRPQPSASSRPSPWPARSTSRAASPASPPATAP</sequence>
<name>A0ABQ6JFD8_9ACTN</name>
<organism evidence="2 3">
    <name type="scientific">Angustibacter aerolatus</name>
    <dbReference type="NCBI Taxonomy" id="1162965"/>
    <lineage>
        <taxon>Bacteria</taxon>
        <taxon>Bacillati</taxon>
        <taxon>Actinomycetota</taxon>
        <taxon>Actinomycetes</taxon>
        <taxon>Kineosporiales</taxon>
        <taxon>Kineosporiaceae</taxon>
    </lineage>
</organism>
<comment type="caution">
    <text evidence="2">The sequence shown here is derived from an EMBL/GenBank/DDBJ whole genome shotgun (WGS) entry which is preliminary data.</text>
</comment>
<gene>
    <name evidence="2" type="ORF">GCM10025868_21710</name>
</gene>
<feature type="compositionally biased region" description="Low complexity" evidence="1">
    <location>
        <begin position="125"/>
        <end position="148"/>
    </location>
</feature>
<keyword evidence="3" id="KW-1185">Reference proteome</keyword>
<reference evidence="3" key="1">
    <citation type="journal article" date="2019" name="Int. J. Syst. Evol. Microbiol.">
        <title>The Global Catalogue of Microorganisms (GCM) 10K type strain sequencing project: providing services to taxonomists for standard genome sequencing and annotation.</title>
        <authorList>
            <consortium name="The Broad Institute Genomics Platform"/>
            <consortium name="The Broad Institute Genome Sequencing Center for Infectious Disease"/>
            <person name="Wu L."/>
            <person name="Ma J."/>
        </authorList>
    </citation>
    <scope>NUCLEOTIDE SEQUENCE [LARGE SCALE GENOMIC DNA]</scope>
    <source>
        <strain evidence="3">NBRC 108730</strain>
    </source>
</reference>
<dbReference type="Proteomes" id="UP001157017">
    <property type="component" value="Unassembled WGS sequence"/>
</dbReference>
<dbReference type="EMBL" id="BSUZ01000001">
    <property type="protein sequence ID" value="GMA86921.1"/>
    <property type="molecule type" value="Genomic_DNA"/>
</dbReference>
<feature type="region of interest" description="Disordered" evidence="1">
    <location>
        <begin position="118"/>
        <end position="156"/>
    </location>
</feature>
<evidence type="ECO:0000256" key="1">
    <source>
        <dbReference type="SAM" id="MobiDB-lite"/>
    </source>
</evidence>
<evidence type="ECO:0000313" key="3">
    <source>
        <dbReference type="Proteomes" id="UP001157017"/>
    </source>
</evidence>
<protein>
    <submittedName>
        <fullName evidence="2">Uncharacterized protein</fullName>
    </submittedName>
</protein>